<dbReference type="Pfam" id="PF10302">
    <property type="entry name" value="Dsc3_N"/>
    <property type="match status" value="1"/>
</dbReference>
<evidence type="ECO:0000259" key="3">
    <source>
        <dbReference type="PROSITE" id="PS50053"/>
    </source>
</evidence>
<dbReference type="AlphaFoldDB" id="A0A167DSY6"/>
<dbReference type="RefSeq" id="XP_018735735.1">
    <property type="nucleotide sequence ID" value="XM_018878431.1"/>
</dbReference>
<evidence type="ECO:0000313" key="4">
    <source>
        <dbReference type="EMBL" id="ANB13258.1"/>
    </source>
</evidence>
<dbReference type="Proteomes" id="UP000189580">
    <property type="component" value="Chromosome a"/>
</dbReference>
<gene>
    <name evidence="4" type="ORF">AWJ20_1542</name>
</gene>
<feature type="compositionally biased region" description="Basic and acidic residues" evidence="1">
    <location>
        <begin position="51"/>
        <end position="64"/>
    </location>
</feature>
<keyword evidence="5" id="KW-1185">Reference proteome</keyword>
<accession>A0A167DSY6</accession>
<dbReference type="InterPro" id="IPR025390">
    <property type="entry name" value="Dsc3_C"/>
</dbReference>
<dbReference type="EMBL" id="CP014501">
    <property type="protein sequence ID" value="ANB13258.1"/>
    <property type="molecule type" value="Genomic_DNA"/>
</dbReference>
<reference evidence="4 5" key="1">
    <citation type="submission" date="2016-02" db="EMBL/GenBank/DDBJ databases">
        <title>Complete genome sequence and transcriptome regulation of the pentose utilising yeast Sugiyamaella lignohabitans.</title>
        <authorList>
            <person name="Bellasio M."/>
            <person name="Peymann A."/>
            <person name="Valli M."/>
            <person name="Sipitzky M."/>
            <person name="Graf A."/>
            <person name="Sauer M."/>
            <person name="Marx H."/>
            <person name="Mattanovich D."/>
        </authorList>
    </citation>
    <scope>NUCLEOTIDE SEQUENCE [LARGE SCALE GENOMIC DNA]</scope>
    <source>
        <strain evidence="4 5">CBS 10342</strain>
    </source>
</reference>
<feature type="domain" description="Ubiquitin-like" evidence="3">
    <location>
        <begin position="118"/>
        <end position="175"/>
    </location>
</feature>
<evidence type="ECO:0000256" key="1">
    <source>
        <dbReference type="SAM" id="MobiDB-lite"/>
    </source>
</evidence>
<organism evidence="4 5">
    <name type="scientific">Sugiyamaella lignohabitans</name>
    <dbReference type="NCBI Taxonomy" id="796027"/>
    <lineage>
        <taxon>Eukaryota</taxon>
        <taxon>Fungi</taxon>
        <taxon>Dikarya</taxon>
        <taxon>Ascomycota</taxon>
        <taxon>Saccharomycotina</taxon>
        <taxon>Dipodascomycetes</taxon>
        <taxon>Dipodascales</taxon>
        <taxon>Trichomonascaceae</taxon>
        <taxon>Sugiyamaella</taxon>
    </lineage>
</organism>
<dbReference type="InterPro" id="IPR045226">
    <property type="entry name" value="Dsc3"/>
</dbReference>
<dbReference type="InterPro" id="IPR000626">
    <property type="entry name" value="Ubiquitin-like_dom"/>
</dbReference>
<dbReference type="InterPro" id="IPR029071">
    <property type="entry name" value="Ubiquitin-like_domsf"/>
</dbReference>
<name>A0A167DSY6_9ASCO</name>
<dbReference type="GeneID" id="30033356"/>
<evidence type="ECO:0000256" key="2">
    <source>
        <dbReference type="SAM" id="Phobius"/>
    </source>
</evidence>
<keyword evidence="2" id="KW-0812">Transmembrane</keyword>
<dbReference type="InterPro" id="IPR019413">
    <property type="entry name" value="Dsc3_ub-like_dom"/>
</dbReference>
<feature type="region of interest" description="Disordered" evidence="1">
    <location>
        <begin position="279"/>
        <end position="311"/>
    </location>
</feature>
<keyword evidence="2" id="KW-0472">Membrane</keyword>
<dbReference type="GO" id="GO:0044695">
    <property type="term" value="C:Dsc E3 ubiquitin ligase complex"/>
    <property type="evidence" value="ECO:0007669"/>
    <property type="project" value="InterPro"/>
</dbReference>
<dbReference type="GO" id="GO:0005783">
    <property type="term" value="C:endoplasmic reticulum"/>
    <property type="evidence" value="ECO:0007669"/>
    <property type="project" value="TreeGrafter"/>
</dbReference>
<feature type="region of interest" description="Disordered" evidence="1">
    <location>
        <begin position="1"/>
        <end position="112"/>
    </location>
</feature>
<evidence type="ECO:0000313" key="5">
    <source>
        <dbReference type="Proteomes" id="UP000189580"/>
    </source>
</evidence>
<dbReference type="Pfam" id="PF13373">
    <property type="entry name" value="Dsc3_C"/>
    <property type="match status" value="1"/>
</dbReference>
<dbReference type="OrthoDB" id="2556122at2759"/>
<dbReference type="SUPFAM" id="SSF54236">
    <property type="entry name" value="Ubiquitin-like"/>
    <property type="match status" value="1"/>
</dbReference>
<sequence length="394" mass="42327">MGGGNARAIDLNEEDFGSSGSESGVQHKKEETGRTPVESQTNLPPKHRSSLKLDKGKTKVRDSTTNKVSRGASSSLSENHNGTRNDTANSVTEGSEDSTATTGSASSKPTEKVNPLGVTIIIKMSDGSFQDIPLEIDNILEVTVSQLRRMIRQKAGGTTLNRRLRLIYGGKILNDLTNVAVEVAGVELAPDSASISTTGSSSKPAPKVVKGPKSKRIYVHCAIGDILTPAELAKEGEYDKRIPTRSTLPELRGFDRLRDTGFTDEDIVQLRQQFGRLYGTSPAPGATSGEAQPNSDGVVDTTGVQGDRRNEEEMTRLEEQWIETGVADGPPDIAALMGGDYLDDLVGTLIGMFLGILVVILVNESSTLFSKRQQKFILLGSAVNISYALLRNLR</sequence>
<protein>
    <submittedName>
        <fullName evidence="4">Dsc3p</fullName>
    </submittedName>
</protein>
<dbReference type="PANTHER" id="PTHR28049:SF1">
    <property type="entry name" value="DSC E3 UBIQUITIN LIGASE COMPLEX SUBUNIT 3"/>
    <property type="match status" value="1"/>
</dbReference>
<dbReference type="Gene3D" id="3.10.20.90">
    <property type="entry name" value="Phosphatidylinositol 3-kinase Catalytic Subunit, Chain A, domain 1"/>
    <property type="match status" value="1"/>
</dbReference>
<dbReference type="KEGG" id="slb:AWJ20_1542"/>
<feature type="transmembrane region" description="Helical" evidence="2">
    <location>
        <begin position="345"/>
        <end position="364"/>
    </location>
</feature>
<dbReference type="PROSITE" id="PS50053">
    <property type="entry name" value="UBIQUITIN_2"/>
    <property type="match status" value="1"/>
</dbReference>
<feature type="compositionally biased region" description="Polar residues" evidence="1">
    <location>
        <begin position="65"/>
        <end position="108"/>
    </location>
</feature>
<proteinExistence type="predicted"/>
<keyword evidence="2" id="KW-1133">Transmembrane helix</keyword>
<dbReference type="PANTHER" id="PTHR28049">
    <property type="entry name" value="TRANSMEMBRANE PROTEIN YOR223W"/>
    <property type="match status" value="1"/>
</dbReference>